<evidence type="ECO:0000313" key="8">
    <source>
        <dbReference type="Proteomes" id="UP000316079"/>
    </source>
</evidence>
<feature type="domain" description="Dendritic cell-specific transmembrane protein-like" evidence="6">
    <location>
        <begin position="256"/>
        <end position="441"/>
    </location>
</feature>
<comment type="subcellular location">
    <subcellularLocation>
        <location evidence="1">Membrane</location>
        <topology evidence="1">Multi-pass membrane protein</topology>
    </subcellularLocation>
</comment>
<feature type="transmembrane region" description="Helical" evidence="5">
    <location>
        <begin position="72"/>
        <end position="90"/>
    </location>
</feature>
<evidence type="ECO:0000313" key="7">
    <source>
        <dbReference type="EMBL" id="TRY55862.1"/>
    </source>
</evidence>
<keyword evidence="8" id="KW-1185">Reference proteome</keyword>
<comment type="caution">
    <text evidence="7">The sequence shown here is derived from an EMBL/GenBank/DDBJ whole genome shotgun (WGS) entry which is preliminary data.</text>
</comment>
<dbReference type="InterPro" id="IPR012858">
    <property type="entry name" value="DC_STAMP-like"/>
</dbReference>
<protein>
    <recommendedName>
        <fullName evidence="6">Dendritic cell-specific transmembrane protein-like domain-containing protein</fullName>
    </recommendedName>
</protein>
<feature type="transmembrane region" description="Helical" evidence="5">
    <location>
        <begin position="314"/>
        <end position="335"/>
    </location>
</feature>
<evidence type="ECO:0000256" key="3">
    <source>
        <dbReference type="ARBA" id="ARBA00022989"/>
    </source>
</evidence>
<feature type="transmembrane region" description="Helical" evidence="5">
    <location>
        <begin position="229"/>
        <end position="247"/>
    </location>
</feature>
<gene>
    <name evidence="7" type="ORF">DNTS_027374</name>
</gene>
<accession>A0A553MRQ7</accession>
<reference evidence="7 8" key="1">
    <citation type="journal article" date="2019" name="Sci. Data">
        <title>Hybrid genome assembly and annotation of Danionella translucida.</title>
        <authorList>
            <person name="Kadobianskyi M."/>
            <person name="Schulze L."/>
            <person name="Schuelke M."/>
            <person name="Judkewitz B."/>
        </authorList>
    </citation>
    <scope>NUCLEOTIDE SEQUENCE [LARGE SCALE GENOMIC DNA]</scope>
    <source>
        <strain evidence="7 8">Bolton</strain>
    </source>
</reference>
<keyword evidence="2 5" id="KW-0812">Transmembrane</keyword>
<evidence type="ECO:0000259" key="6">
    <source>
        <dbReference type="Pfam" id="PF07782"/>
    </source>
</evidence>
<dbReference type="GO" id="GO:0016020">
    <property type="term" value="C:membrane"/>
    <property type="evidence" value="ECO:0007669"/>
    <property type="project" value="UniProtKB-SubCell"/>
</dbReference>
<evidence type="ECO:0000256" key="2">
    <source>
        <dbReference type="ARBA" id="ARBA00022692"/>
    </source>
</evidence>
<keyword evidence="4 5" id="KW-0472">Membrane</keyword>
<feature type="transmembrane region" description="Helical" evidence="5">
    <location>
        <begin position="110"/>
        <end position="127"/>
    </location>
</feature>
<dbReference type="EMBL" id="SRMA01027306">
    <property type="protein sequence ID" value="TRY55862.1"/>
    <property type="molecule type" value="Genomic_DNA"/>
</dbReference>
<dbReference type="AlphaFoldDB" id="A0A553MRQ7"/>
<dbReference type="OrthoDB" id="9949280at2759"/>
<dbReference type="Proteomes" id="UP000316079">
    <property type="component" value="Unassembled WGS sequence"/>
</dbReference>
<feature type="non-terminal residue" evidence="7">
    <location>
        <position position="1"/>
    </location>
</feature>
<proteinExistence type="predicted"/>
<dbReference type="PANTHER" id="PTHR21041">
    <property type="entry name" value="DENDRITIC CELL-SPECIFIC TRANSMEMBRANE PROTEIN"/>
    <property type="match status" value="1"/>
</dbReference>
<organism evidence="7 8">
    <name type="scientific">Danionella cerebrum</name>
    <dbReference type="NCBI Taxonomy" id="2873325"/>
    <lineage>
        <taxon>Eukaryota</taxon>
        <taxon>Metazoa</taxon>
        <taxon>Chordata</taxon>
        <taxon>Craniata</taxon>
        <taxon>Vertebrata</taxon>
        <taxon>Euteleostomi</taxon>
        <taxon>Actinopterygii</taxon>
        <taxon>Neopterygii</taxon>
        <taxon>Teleostei</taxon>
        <taxon>Ostariophysi</taxon>
        <taxon>Cypriniformes</taxon>
        <taxon>Danionidae</taxon>
        <taxon>Danioninae</taxon>
        <taxon>Danionella</taxon>
    </lineage>
</organism>
<dbReference type="STRING" id="623744.A0A553MRQ7"/>
<dbReference type="PANTHER" id="PTHR21041:SF2">
    <property type="entry name" value="DENDRITIC CELL-SPECIFIC TRANSMEMBRANE PROTEIN"/>
    <property type="match status" value="1"/>
</dbReference>
<evidence type="ECO:0000256" key="5">
    <source>
        <dbReference type="SAM" id="Phobius"/>
    </source>
</evidence>
<feature type="transmembrane region" description="Helical" evidence="5">
    <location>
        <begin position="391"/>
        <end position="411"/>
    </location>
</feature>
<evidence type="ECO:0000256" key="1">
    <source>
        <dbReference type="ARBA" id="ARBA00004141"/>
    </source>
</evidence>
<dbReference type="InterPro" id="IPR051856">
    <property type="entry name" value="CSR-E3_Ligase_Protein"/>
</dbReference>
<name>A0A553MRQ7_9TELE</name>
<evidence type="ECO:0000256" key="4">
    <source>
        <dbReference type="ARBA" id="ARBA00023136"/>
    </source>
</evidence>
<dbReference type="Pfam" id="PF07782">
    <property type="entry name" value="DC_STAMP"/>
    <property type="match status" value="1"/>
</dbReference>
<keyword evidence="3 5" id="KW-1133">Transmembrane helix</keyword>
<sequence>VNRMRLIPSKLYQLTERLGHVCCRIFSLYTTNTTKSSKEKCLFLLSCFATSLFLSIFLFLILHFSFKSIQEVSIPFTCVFSLVLTATMYFSERIRCLGSLILISMSFKQVKSLLLTMGTSSVIYFNVQNTLNNVELLTEGFLCNLKEKLLDINTEPLGNYIKMLKWVGTQLKYYLRNITLGISHADFKLKAKVDSQHFKDHLSEAVESLNQTAQSVLAIANALSSTAKMVSPAIGLLFLVLLTALYLKRFQVDKTYNNKFITKAFRRFDEHQRGKGKLCVLPLNKHESACYTETPSILPVAHQWRAMLRFSLPILSHCLTWLLFICLDALVYWLIGVLSKRLGELEPLQVPVGIQESTLFLGMPVEESARGANFSYTLSLFEKKCLPEPQLWLHQSLLPLSLVLAALLILIPLSSHMLQFRVILSEQFFSNLAEERAAYLHAKILRKRQEVEKHEGDLKTLALQPSFWCPLLFQKHRRDSDPV</sequence>
<feature type="transmembrane region" description="Helical" evidence="5">
    <location>
        <begin position="42"/>
        <end position="66"/>
    </location>
</feature>